<dbReference type="OrthoDB" id="4546828at2"/>
<accession>A0A5R8PBN9</accession>
<dbReference type="GO" id="GO:0000428">
    <property type="term" value="C:DNA-directed RNA polymerase complex"/>
    <property type="evidence" value="ECO:0007669"/>
    <property type="project" value="UniProtKB-KW"/>
</dbReference>
<name>A0A5R8PBN9_9NOCA</name>
<sequence>MSAPVEADALGRCHYYRTVCGLPCHIDESGMIAVSIGGGVRAVTTPEPLAKAMREFLVARSLVGPIVWHRSRRCTFLTGYSVEADDDSLYAPTLLRTNSQIVPPLGMVPLPSPGDDGTYRRWIEPARDGFRPSLGTVLDALLECAR</sequence>
<reference evidence="1 2" key="1">
    <citation type="submission" date="2019-05" db="EMBL/GenBank/DDBJ databases">
        <title>Genomes sequences of two Nocardia cyriacigeorgica environmental isolates, type strains Nocardia asteroides ATCC 19247 and Nocardia cyriacigeorgica DSM 44484.</title>
        <authorList>
            <person name="Vautrin F."/>
            <person name="Bergeron E."/>
            <person name="Dubost A."/>
            <person name="Abrouk D."/>
            <person name="Rodriguez Nava V."/>
            <person name="Pujic P."/>
        </authorList>
    </citation>
    <scope>NUCLEOTIDE SEQUENCE [LARGE SCALE GENOMIC DNA]</scope>
    <source>
        <strain evidence="1 2">EML 1456</strain>
    </source>
</reference>
<comment type="caution">
    <text evidence="1">The sequence shown here is derived from an EMBL/GenBank/DDBJ whole genome shotgun (WGS) entry which is preliminary data.</text>
</comment>
<dbReference type="RefSeq" id="WP_138457272.1">
    <property type="nucleotide sequence ID" value="NZ_VBUU01000020.1"/>
</dbReference>
<dbReference type="Proteomes" id="UP000308349">
    <property type="component" value="Unassembled WGS sequence"/>
</dbReference>
<dbReference type="AlphaFoldDB" id="A0A5R8PBN9"/>
<organism evidence="1 2">
    <name type="scientific">Nocardia cyriacigeorgica</name>
    <dbReference type="NCBI Taxonomy" id="135487"/>
    <lineage>
        <taxon>Bacteria</taxon>
        <taxon>Bacillati</taxon>
        <taxon>Actinomycetota</taxon>
        <taxon>Actinomycetes</taxon>
        <taxon>Mycobacteriales</taxon>
        <taxon>Nocardiaceae</taxon>
        <taxon>Nocardia</taxon>
    </lineage>
</organism>
<keyword evidence="1" id="KW-0240">DNA-directed RNA polymerase</keyword>
<proteinExistence type="predicted"/>
<protein>
    <submittedName>
        <fullName evidence="1">DNA-directed RNA polymerase subunit beta</fullName>
    </submittedName>
</protein>
<keyword evidence="1" id="KW-0804">Transcription</keyword>
<dbReference type="EMBL" id="VBUU01000020">
    <property type="protein sequence ID" value="TLG05828.1"/>
    <property type="molecule type" value="Genomic_DNA"/>
</dbReference>
<gene>
    <name evidence="1" type="ORF">FEK35_18980</name>
</gene>
<evidence type="ECO:0000313" key="1">
    <source>
        <dbReference type="EMBL" id="TLG05828.1"/>
    </source>
</evidence>
<evidence type="ECO:0000313" key="2">
    <source>
        <dbReference type="Proteomes" id="UP000308349"/>
    </source>
</evidence>